<name>K1PJV8_MAGGI</name>
<organism evidence="2">
    <name type="scientific">Magallana gigas</name>
    <name type="common">Pacific oyster</name>
    <name type="synonym">Crassostrea gigas</name>
    <dbReference type="NCBI Taxonomy" id="29159"/>
    <lineage>
        <taxon>Eukaryota</taxon>
        <taxon>Metazoa</taxon>
        <taxon>Spiralia</taxon>
        <taxon>Lophotrochozoa</taxon>
        <taxon>Mollusca</taxon>
        <taxon>Bivalvia</taxon>
        <taxon>Autobranchia</taxon>
        <taxon>Pteriomorphia</taxon>
        <taxon>Ostreida</taxon>
        <taxon>Ostreoidea</taxon>
        <taxon>Ostreidae</taxon>
        <taxon>Magallana</taxon>
    </lineage>
</organism>
<dbReference type="EMBL" id="JH815900">
    <property type="protein sequence ID" value="EKC19159.1"/>
    <property type="molecule type" value="Genomic_DNA"/>
</dbReference>
<dbReference type="Pfam" id="PF12640">
    <property type="entry name" value="UPF0489"/>
    <property type="match status" value="1"/>
</dbReference>
<evidence type="ECO:0000313" key="2">
    <source>
        <dbReference type="EMBL" id="EKC19159.1"/>
    </source>
</evidence>
<gene>
    <name evidence="2" type="ORF">CGI_10009554</name>
</gene>
<dbReference type="HOGENOM" id="CLU_039882_0_0_1"/>
<dbReference type="AlphaFoldDB" id="K1PJV8"/>
<dbReference type="InterPro" id="IPR024131">
    <property type="entry name" value="UPF0489"/>
</dbReference>
<dbReference type="PANTHER" id="PTHR13225:SF3">
    <property type="entry name" value="UPF0489 PROTEIN C5ORF22"/>
    <property type="match status" value="1"/>
</dbReference>
<sequence length="481" mass="56184">MRFSRSYKWVLLIVVLFAICNGLRLVVLSLRNDYLEVHRLKLSNRQPARRWSYLPVHVVEEHHEVLPFWLREAERGRIPKDVTLIHIDGHSDLAINSYLKGYPFFEWPLDGQDINMMMQRNDGFITAAAMAGFIKHVVWVWPEWDHINHNASKSSGTIQLGWTIVQQSSLGAEKDFCMCITDETGQKCMFFSEDETNPEVEMENDLCFVKRSIGFTEIREDLAVEYLNSIHKNVDIILDIDEDFFGCEYASQPLFDHAVPNIEVLDSYLNKLFCPMNTPAEKVLDNFLTDLIEFIKLNNCRFEKYRECRNNFWNKIKQFYLNKNSLWRSHLCSDALKNTTLLFDVIIKEFLELNKLQLSAIQTVGFCLSTSHKTYQLLNPSLFGMCKGANSPNETVVTEHRTNRKEVHTRGELINNILEVFRRNPPKFVTVCRSIRDGYTPRKYFEDIEYLVLKAIRSAYPDTRLFYDDGLLNGKTGFRHS</sequence>
<reference evidence="2" key="1">
    <citation type="journal article" date="2012" name="Nature">
        <title>The oyster genome reveals stress adaptation and complexity of shell formation.</title>
        <authorList>
            <person name="Zhang G."/>
            <person name="Fang X."/>
            <person name="Guo X."/>
            <person name="Li L."/>
            <person name="Luo R."/>
            <person name="Xu F."/>
            <person name="Yang P."/>
            <person name="Zhang L."/>
            <person name="Wang X."/>
            <person name="Qi H."/>
            <person name="Xiong Z."/>
            <person name="Que H."/>
            <person name="Xie Y."/>
            <person name="Holland P.W."/>
            <person name="Paps J."/>
            <person name="Zhu Y."/>
            <person name="Wu F."/>
            <person name="Chen Y."/>
            <person name="Wang J."/>
            <person name="Peng C."/>
            <person name="Meng J."/>
            <person name="Yang L."/>
            <person name="Liu J."/>
            <person name="Wen B."/>
            <person name="Zhang N."/>
            <person name="Huang Z."/>
            <person name="Zhu Q."/>
            <person name="Feng Y."/>
            <person name="Mount A."/>
            <person name="Hedgecock D."/>
            <person name="Xu Z."/>
            <person name="Liu Y."/>
            <person name="Domazet-Loso T."/>
            <person name="Du Y."/>
            <person name="Sun X."/>
            <person name="Zhang S."/>
            <person name="Liu B."/>
            <person name="Cheng P."/>
            <person name="Jiang X."/>
            <person name="Li J."/>
            <person name="Fan D."/>
            <person name="Wang W."/>
            <person name="Fu W."/>
            <person name="Wang T."/>
            <person name="Wang B."/>
            <person name="Zhang J."/>
            <person name="Peng Z."/>
            <person name="Li Y."/>
            <person name="Li N."/>
            <person name="Wang J."/>
            <person name="Chen M."/>
            <person name="He Y."/>
            <person name="Tan F."/>
            <person name="Song X."/>
            <person name="Zheng Q."/>
            <person name="Huang R."/>
            <person name="Yang H."/>
            <person name="Du X."/>
            <person name="Chen L."/>
            <person name="Yang M."/>
            <person name="Gaffney P.M."/>
            <person name="Wang S."/>
            <person name="Luo L."/>
            <person name="She Z."/>
            <person name="Ming Y."/>
            <person name="Huang W."/>
            <person name="Zhang S."/>
            <person name="Huang B."/>
            <person name="Zhang Y."/>
            <person name="Qu T."/>
            <person name="Ni P."/>
            <person name="Miao G."/>
            <person name="Wang J."/>
            <person name="Wang Q."/>
            <person name="Steinberg C.E."/>
            <person name="Wang H."/>
            <person name="Li N."/>
            <person name="Qian L."/>
            <person name="Zhang G."/>
            <person name="Li Y."/>
            <person name="Yang H."/>
            <person name="Liu X."/>
            <person name="Wang J."/>
            <person name="Yin Y."/>
            <person name="Wang J."/>
        </authorList>
    </citation>
    <scope>NUCLEOTIDE SEQUENCE [LARGE SCALE GENOMIC DNA]</scope>
    <source>
        <strain evidence="2">05x7-T-G4-1.051#20</strain>
    </source>
</reference>
<evidence type="ECO:0000256" key="1">
    <source>
        <dbReference type="ARBA" id="ARBA00007099"/>
    </source>
</evidence>
<accession>K1PJV8</accession>
<dbReference type="InParanoid" id="K1PJV8"/>
<proteinExistence type="inferred from homology"/>
<dbReference type="PANTHER" id="PTHR13225">
    <property type="entry name" value="MISEXPRESSION SUPPRESSOR OF RAS 6"/>
    <property type="match status" value="1"/>
</dbReference>
<protein>
    <submittedName>
        <fullName evidence="2">UPF0489 protein C5orf22</fullName>
    </submittedName>
</protein>
<comment type="similarity">
    <text evidence="1">Belongs to the UPF0489 family.</text>
</comment>